<dbReference type="PROSITE" id="PS50893">
    <property type="entry name" value="ABC_TRANSPORTER_2"/>
    <property type="match status" value="1"/>
</dbReference>
<dbReference type="AlphaFoldDB" id="A0A1M5DLL4"/>
<dbReference type="Gene3D" id="2.40.50.100">
    <property type="match status" value="1"/>
</dbReference>
<name>A0A1M5DLL4_9ACTN</name>
<gene>
    <name evidence="5" type="ORF">SAMN05443575_0619</name>
</gene>
<dbReference type="NCBIfam" id="NF008653">
    <property type="entry name" value="PRK11650.1"/>
    <property type="match status" value="1"/>
</dbReference>
<evidence type="ECO:0000313" key="5">
    <source>
        <dbReference type="EMBL" id="SHF67774.1"/>
    </source>
</evidence>
<protein>
    <submittedName>
        <fullName evidence="5">Carbohydrate ABC transporter ATP-binding protein, CUT1 family</fullName>
    </submittedName>
</protein>
<dbReference type="InterPro" id="IPR040582">
    <property type="entry name" value="OB_MalK-like"/>
</dbReference>
<evidence type="ECO:0000256" key="2">
    <source>
        <dbReference type="ARBA" id="ARBA00022741"/>
    </source>
</evidence>
<dbReference type="STRING" id="1206085.SAMN05443575_0619"/>
<dbReference type="RefSeq" id="WP_073385745.1">
    <property type="nucleotide sequence ID" value="NZ_FQVU01000001.1"/>
</dbReference>
<dbReference type="CDD" id="cd03301">
    <property type="entry name" value="ABC_MalK_N"/>
    <property type="match status" value="1"/>
</dbReference>
<dbReference type="EMBL" id="FQVU01000001">
    <property type="protein sequence ID" value="SHF67774.1"/>
    <property type="molecule type" value="Genomic_DNA"/>
</dbReference>
<dbReference type="GO" id="GO:0140359">
    <property type="term" value="F:ABC-type transporter activity"/>
    <property type="evidence" value="ECO:0007669"/>
    <property type="project" value="InterPro"/>
</dbReference>
<dbReference type="SUPFAM" id="SSF52540">
    <property type="entry name" value="P-loop containing nucleoside triphosphate hydrolases"/>
    <property type="match status" value="1"/>
</dbReference>
<keyword evidence="1" id="KW-0813">Transport</keyword>
<dbReference type="InterPro" id="IPR015855">
    <property type="entry name" value="ABC_transpr_MalK-like"/>
</dbReference>
<dbReference type="Pfam" id="PF17912">
    <property type="entry name" value="OB_MalK"/>
    <property type="match status" value="1"/>
</dbReference>
<dbReference type="GO" id="GO:0005524">
    <property type="term" value="F:ATP binding"/>
    <property type="evidence" value="ECO:0007669"/>
    <property type="project" value="UniProtKB-KW"/>
</dbReference>
<dbReference type="GO" id="GO:0016887">
    <property type="term" value="F:ATP hydrolysis activity"/>
    <property type="evidence" value="ECO:0007669"/>
    <property type="project" value="InterPro"/>
</dbReference>
<dbReference type="SMART" id="SM00382">
    <property type="entry name" value="AAA"/>
    <property type="match status" value="1"/>
</dbReference>
<organism evidence="5 6">
    <name type="scientific">Jatrophihabitans endophyticus</name>
    <dbReference type="NCBI Taxonomy" id="1206085"/>
    <lineage>
        <taxon>Bacteria</taxon>
        <taxon>Bacillati</taxon>
        <taxon>Actinomycetota</taxon>
        <taxon>Actinomycetes</taxon>
        <taxon>Jatrophihabitantales</taxon>
        <taxon>Jatrophihabitantaceae</taxon>
        <taxon>Jatrophihabitans</taxon>
    </lineage>
</organism>
<dbReference type="GO" id="GO:0008643">
    <property type="term" value="P:carbohydrate transport"/>
    <property type="evidence" value="ECO:0007669"/>
    <property type="project" value="InterPro"/>
</dbReference>
<dbReference type="Proteomes" id="UP000186132">
    <property type="component" value="Unassembled WGS sequence"/>
</dbReference>
<dbReference type="Pfam" id="PF00005">
    <property type="entry name" value="ABC_tran"/>
    <property type="match status" value="1"/>
</dbReference>
<keyword evidence="6" id="KW-1185">Reference proteome</keyword>
<dbReference type="InterPro" id="IPR017871">
    <property type="entry name" value="ABC_transporter-like_CS"/>
</dbReference>
<feature type="domain" description="ABC transporter" evidence="4">
    <location>
        <begin position="4"/>
        <end position="237"/>
    </location>
</feature>
<sequence>MAEVRYDKATCHYPGNPNPAVVELDLDIKDGEFVVLVGPSGSGKSTALRMLAGLEDVSSGSILIDGVDVSHKPPKDRDIAMVFQSYALYPHMSVGENMGFALKLSGVSKTEREQKVREAAKLLNLTEYLDRKPKALSGGQRQRVAMGRAIVREPAVFLMDEPLSNLDAKLRVETRSNIATLQARLGTTTLYVTHDQVEAMTMGHRVAILKEGGFLQQVDTPRNLYDRPANSFVAGFIGSPAMNLRTVPLVDGGAKLGNIVLPLQPEAAAAARTAGLDRVTLGVRPESFQVSNGAGDGFEKNKASGLKIEVKLVEELGADAYVYGSIEGEDDAAKPYCVRFDGRVPPRIGEVISVDARTNEEHAFHPETGERLG</sequence>
<dbReference type="InterPro" id="IPR008995">
    <property type="entry name" value="Mo/tungstate-bd_C_term_dom"/>
</dbReference>
<dbReference type="Gene3D" id="2.40.50.140">
    <property type="entry name" value="Nucleic acid-binding proteins"/>
    <property type="match status" value="1"/>
</dbReference>
<dbReference type="InterPro" id="IPR003439">
    <property type="entry name" value="ABC_transporter-like_ATP-bd"/>
</dbReference>
<dbReference type="SUPFAM" id="SSF50331">
    <property type="entry name" value="MOP-like"/>
    <property type="match status" value="1"/>
</dbReference>
<accession>A0A1M5DLL4</accession>
<dbReference type="PROSITE" id="PS00211">
    <property type="entry name" value="ABC_TRANSPORTER_1"/>
    <property type="match status" value="1"/>
</dbReference>
<reference evidence="5 6" key="1">
    <citation type="submission" date="2016-11" db="EMBL/GenBank/DDBJ databases">
        <authorList>
            <person name="Jaros S."/>
            <person name="Januszkiewicz K."/>
            <person name="Wedrychowicz H."/>
        </authorList>
    </citation>
    <scope>NUCLEOTIDE SEQUENCE [LARGE SCALE GENOMIC DNA]</scope>
    <source>
        <strain evidence="5 6">DSM 45627</strain>
    </source>
</reference>
<proteinExistence type="predicted"/>
<dbReference type="FunFam" id="3.40.50.300:FF:000042">
    <property type="entry name" value="Maltose/maltodextrin ABC transporter, ATP-binding protein"/>
    <property type="match status" value="1"/>
</dbReference>
<dbReference type="InterPro" id="IPR027417">
    <property type="entry name" value="P-loop_NTPase"/>
</dbReference>
<dbReference type="GO" id="GO:0055052">
    <property type="term" value="C:ATP-binding cassette (ABC) transporter complex, substrate-binding subunit-containing"/>
    <property type="evidence" value="ECO:0007669"/>
    <property type="project" value="TreeGrafter"/>
</dbReference>
<dbReference type="Gene3D" id="3.40.50.300">
    <property type="entry name" value="P-loop containing nucleotide triphosphate hydrolases"/>
    <property type="match status" value="1"/>
</dbReference>
<dbReference type="PANTHER" id="PTHR43875">
    <property type="entry name" value="MALTODEXTRIN IMPORT ATP-BINDING PROTEIN MSMX"/>
    <property type="match status" value="1"/>
</dbReference>
<evidence type="ECO:0000256" key="3">
    <source>
        <dbReference type="ARBA" id="ARBA00022840"/>
    </source>
</evidence>
<keyword evidence="3 5" id="KW-0067">ATP-binding</keyword>
<keyword evidence="2" id="KW-0547">Nucleotide-binding</keyword>
<dbReference type="PANTHER" id="PTHR43875:SF1">
    <property type="entry name" value="OSMOPROTECTIVE COMPOUNDS UPTAKE ATP-BINDING PROTEIN GGTA"/>
    <property type="match status" value="1"/>
</dbReference>
<dbReference type="InterPro" id="IPR003593">
    <property type="entry name" value="AAA+_ATPase"/>
</dbReference>
<evidence type="ECO:0000259" key="4">
    <source>
        <dbReference type="PROSITE" id="PS50893"/>
    </source>
</evidence>
<evidence type="ECO:0000256" key="1">
    <source>
        <dbReference type="ARBA" id="ARBA00022448"/>
    </source>
</evidence>
<dbReference type="InterPro" id="IPR012340">
    <property type="entry name" value="NA-bd_OB-fold"/>
</dbReference>
<dbReference type="InterPro" id="IPR047641">
    <property type="entry name" value="ABC_transpr_MalK/UgpC-like"/>
</dbReference>
<evidence type="ECO:0000313" key="6">
    <source>
        <dbReference type="Proteomes" id="UP000186132"/>
    </source>
</evidence>
<dbReference type="OrthoDB" id="9802264at2"/>